<organism evidence="1 2">
    <name type="scientific">Paraperlucidibaca baekdonensis</name>
    <dbReference type="NCBI Taxonomy" id="748120"/>
    <lineage>
        <taxon>Bacteria</taxon>
        <taxon>Pseudomonadati</taxon>
        <taxon>Pseudomonadota</taxon>
        <taxon>Gammaproteobacteria</taxon>
        <taxon>Moraxellales</taxon>
        <taxon>Moraxellaceae</taxon>
        <taxon>Paraperlucidibaca</taxon>
    </lineage>
</organism>
<reference evidence="1 2" key="1">
    <citation type="submission" date="2018-08" db="EMBL/GenBank/DDBJ databases">
        <title>Genomic Encyclopedia of Type Strains, Phase IV (KMG-IV): sequencing the most valuable type-strain genomes for metagenomic binning, comparative biology and taxonomic classification.</title>
        <authorList>
            <person name="Goeker M."/>
        </authorList>
    </citation>
    <scope>NUCLEOTIDE SEQUENCE [LARGE SCALE GENOMIC DNA]</scope>
    <source>
        <strain evidence="1 2">DSM 26022</strain>
    </source>
</reference>
<dbReference type="RefSeq" id="WP_116207238.1">
    <property type="nucleotide sequence ID" value="NZ_QUNR01000001.1"/>
</dbReference>
<proteinExistence type="predicted"/>
<dbReference type="PROSITE" id="PS51257">
    <property type="entry name" value="PROKAR_LIPOPROTEIN"/>
    <property type="match status" value="1"/>
</dbReference>
<accession>A0A3E0H8Z5</accession>
<dbReference type="Proteomes" id="UP000256774">
    <property type="component" value="Unassembled WGS sequence"/>
</dbReference>
<gene>
    <name evidence="1" type="ORF">DFR26_0377</name>
</gene>
<dbReference type="AlphaFoldDB" id="A0A3E0H8Z5"/>
<evidence type="ECO:0000313" key="2">
    <source>
        <dbReference type="Proteomes" id="UP000256774"/>
    </source>
</evidence>
<comment type="caution">
    <text evidence="1">The sequence shown here is derived from an EMBL/GenBank/DDBJ whole genome shotgun (WGS) entry which is preliminary data.</text>
</comment>
<evidence type="ECO:0008006" key="3">
    <source>
        <dbReference type="Google" id="ProtNLM"/>
    </source>
</evidence>
<dbReference type="EMBL" id="QUNR01000001">
    <property type="protein sequence ID" value="REH40178.1"/>
    <property type="molecule type" value="Genomic_DNA"/>
</dbReference>
<protein>
    <recommendedName>
        <fullName evidence="3">Lipoprotein</fullName>
    </recommendedName>
</protein>
<keyword evidence="2" id="KW-1185">Reference proteome</keyword>
<sequence>MKIHTKLALATAAALTLAACGGDSNREDVGIVAQVRALINDTPETTEPSQALFDKAVAGTPETGEPNAL</sequence>
<name>A0A3E0H8Z5_9GAMM</name>
<evidence type="ECO:0000313" key="1">
    <source>
        <dbReference type="EMBL" id="REH40178.1"/>
    </source>
</evidence>